<evidence type="ECO:0000256" key="1">
    <source>
        <dbReference type="SAM" id="SignalP"/>
    </source>
</evidence>
<evidence type="ECO:0000313" key="3">
    <source>
        <dbReference type="EMBL" id="KAJ9613479.1"/>
    </source>
</evidence>
<dbReference type="EMBL" id="JAPDRK010000004">
    <property type="protein sequence ID" value="KAJ9613479.1"/>
    <property type="molecule type" value="Genomic_DNA"/>
</dbReference>
<evidence type="ECO:0000259" key="2">
    <source>
        <dbReference type="Pfam" id="PF24476"/>
    </source>
</evidence>
<feature type="chain" id="PRO_5041297599" description="DUF7580 domain-containing protein" evidence="1">
    <location>
        <begin position="19"/>
        <end position="493"/>
    </location>
</feature>
<dbReference type="Pfam" id="PF24476">
    <property type="entry name" value="DUF7580"/>
    <property type="match status" value="1"/>
</dbReference>
<accession>A0AA38XI72</accession>
<dbReference type="Proteomes" id="UP001172673">
    <property type="component" value="Unassembled WGS sequence"/>
</dbReference>
<comment type="caution">
    <text evidence="3">The sequence shown here is derived from an EMBL/GenBank/DDBJ whole genome shotgun (WGS) entry which is preliminary data.</text>
</comment>
<name>A0AA38XI72_9EURO</name>
<reference evidence="3" key="1">
    <citation type="submission" date="2022-10" db="EMBL/GenBank/DDBJ databases">
        <title>Culturing micro-colonial fungi from biological soil crusts in the Mojave desert and describing Neophaeococcomyces mojavensis, and introducing the new genera and species Taxawa tesnikishii.</title>
        <authorList>
            <person name="Kurbessoian T."/>
            <person name="Stajich J.E."/>
        </authorList>
    </citation>
    <scope>NUCLEOTIDE SEQUENCE</scope>
    <source>
        <strain evidence="3">TK_41</strain>
    </source>
</reference>
<evidence type="ECO:0000313" key="4">
    <source>
        <dbReference type="Proteomes" id="UP001172673"/>
    </source>
</evidence>
<organism evidence="3 4">
    <name type="scientific">Cladophialophora chaetospira</name>
    <dbReference type="NCBI Taxonomy" id="386627"/>
    <lineage>
        <taxon>Eukaryota</taxon>
        <taxon>Fungi</taxon>
        <taxon>Dikarya</taxon>
        <taxon>Ascomycota</taxon>
        <taxon>Pezizomycotina</taxon>
        <taxon>Eurotiomycetes</taxon>
        <taxon>Chaetothyriomycetidae</taxon>
        <taxon>Chaetothyriales</taxon>
        <taxon>Herpotrichiellaceae</taxon>
        <taxon>Cladophialophora</taxon>
    </lineage>
</organism>
<keyword evidence="4" id="KW-1185">Reference proteome</keyword>
<feature type="signal peptide" evidence="1">
    <location>
        <begin position="1"/>
        <end position="18"/>
    </location>
</feature>
<keyword evidence="1" id="KW-0732">Signal</keyword>
<proteinExistence type="predicted"/>
<dbReference type="AlphaFoldDB" id="A0AA38XI72"/>
<dbReference type="InterPro" id="IPR056002">
    <property type="entry name" value="DUF7580"/>
</dbReference>
<gene>
    <name evidence="3" type="ORF">H2200_003421</name>
</gene>
<dbReference type="PANTHER" id="PTHR35186:SF4">
    <property type="entry name" value="PRION-INHIBITION AND PROPAGATION HELO DOMAIN-CONTAINING PROTEIN"/>
    <property type="match status" value="1"/>
</dbReference>
<feature type="domain" description="DUF7580" evidence="2">
    <location>
        <begin position="244"/>
        <end position="472"/>
    </location>
</feature>
<sequence>MITGLELLLAIFPLLISATEHHKKGLRPVKIIASTRTKNEQQLFFFNELYGELSLLGNTLKAVLGELPPRPETQETISLTQDEHEEVERTLGSSTAKSFAEILERLLKSLNDLVSDKAVGLNKSDVSSMHETMFLRLESFRNDISHGEARASLMERFKFTRNEKSRLVAMVKIREANRNLERLLMTSFLADAYDQQRPVPKKVERERLRRISSQPVPKTLVRFQIEGKEIGPIASAISPGLDIESEPLCKLIQRAHTDQSTLEIVFEQNKLWQTRSRRNSLSIQKQKDITLKEFLSASSSRMNLRDKWILGVVLAHAALHGSGSPWLSKNWSKEHISFFKKDDSPMPDLRRPFLRVQLDDTSQARNQVKKLWKVDTSLETLGVLLLEIHSGQPIESKWTKEDLGEDGQPNAFTNLTTACRMLKELEFDVIDGYKSAVRACLDAEMSSSENIEHFSKQVYERIVLPLERELENGFRLKPEHFELVPDRWIPIQA</sequence>
<protein>
    <recommendedName>
        <fullName evidence="2">DUF7580 domain-containing protein</fullName>
    </recommendedName>
</protein>
<dbReference type="PANTHER" id="PTHR35186">
    <property type="entry name" value="ANK_REP_REGION DOMAIN-CONTAINING PROTEIN"/>
    <property type="match status" value="1"/>
</dbReference>